<proteinExistence type="predicted"/>
<keyword evidence="3" id="KW-1185">Reference proteome</keyword>
<reference evidence="3" key="1">
    <citation type="journal article" date="2012" name="Nat. Commun.">
        <title>The genome of Prunus mume.</title>
        <authorList>
            <person name="Zhang Q."/>
            <person name="Chen W."/>
            <person name="Sun L."/>
            <person name="Zhao F."/>
            <person name="Huang B."/>
            <person name="Yang W."/>
            <person name="Tao Y."/>
            <person name="Wang J."/>
            <person name="Yuan Z."/>
            <person name="Fan G."/>
            <person name="Xing Z."/>
            <person name="Han C."/>
            <person name="Pan H."/>
            <person name="Zhong X."/>
            <person name="Shi W."/>
            <person name="Liang X."/>
            <person name="Du D."/>
            <person name="Sun F."/>
            <person name="Xu Z."/>
            <person name="Hao R."/>
            <person name="Lv T."/>
            <person name="Lv Y."/>
            <person name="Zheng Z."/>
            <person name="Sun M."/>
            <person name="Luo L."/>
            <person name="Cai M."/>
            <person name="Gao Y."/>
            <person name="Wang J."/>
            <person name="Yin Y."/>
            <person name="Xu X."/>
            <person name="Cheng T."/>
            <person name="Wang J."/>
        </authorList>
    </citation>
    <scope>NUCLEOTIDE SEQUENCE [LARGE SCALE GENOMIC DNA]</scope>
</reference>
<evidence type="ECO:0000313" key="4">
    <source>
        <dbReference type="RefSeq" id="XP_016649219.1"/>
    </source>
</evidence>
<reference evidence="4" key="2">
    <citation type="submission" date="2025-08" db="UniProtKB">
        <authorList>
            <consortium name="RefSeq"/>
        </authorList>
    </citation>
    <scope>IDENTIFICATION</scope>
</reference>
<dbReference type="GeneID" id="107880982"/>
<keyword evidence="2" id="KW-0812">Transmembrane</keyword>
<accession>A0ABM1LP92</accession>
<keyword evidence="2" id="KW-0472">Membrane</keyword>
<feature type="transmembrane region" description="Helical" evidence="2">
    <location>
        <begin position="62"/>
        <end position="82"/>
    </location>
</feature>
<dbReference type="PANTHER" id="PTHR34115">
    <property type="entry name" value="PROTEIN, PUTATIVE-RELATED"/>
    <property type="match status" value="1"/>
</dbReference>
<evidence type="ECO:0000256" key="2">
    <source>
        <dbReference type="SAM" id="Phobius"/>
    </source>
</evidence>
<evidence type="ECO:0000313" key="3">
    <source>
        <dbReference type="Proteomes" id="UP000694861"/>
    </source>
</evidence>
<dbReference type="RefSeq" id="XP_016649219.1">
    <property type="nucleotide sequence ID" value="XM_016793733.1"/>
</dbReference>
<sequence length="191" mass="21118">MDANISVNPPPPQRLEDTREEEEEGQNSFGALHKYNFFLLGMLGLLLQLKSGNIASPFVSNYVTVITFTVVLFVYVAILATVKKLDHQAAINDPDLSEFMDNVSLLSGTLASVLLLLILVPALGWLSLLLWAIYFVKDVVTVTSYTSVAVCAIDRVKEVMLNQSGPSISTEEQSHVHQQEIRMEEGQNHVS</sequence>
<feature type="region of interest" description="Disordered" evidence="1">
    <location>
        <begin position="166"/>
        <end position="191"/>
    </location>
</feature>
<feature type="region of interest" description="Disordered" evidence="1">
    <location>
        <begin position="1"/>
        <end position="23"/>
    </location>
</feature>
<feature type="transmembrane region" description="Helical" evidence="2">
    <location>
        <begin position="103"/>
        <end position="125"/>
    </location>
</feature>
<keyword evidence="2" id="KW-1133">Transmembrane helix</keyword>
<dbReference type="Proteomes" id="UP000694861">
    <property type="component" value="Linkage group LG4"/>
</dbReference>
<dbReference type="PANTHER" id="PTHR34115:SF13">
    <property type="entry name" value="RPB1A"/>
    <property type="match status" value="1"/>
</dbReference>
<organism evidence="3 4">
    <name type="scientific">Prunus mume</name>
    <name type="common">Japanese apricot</name>
    <name type="synonym">Armeniaca mume</name>
    <dbReference type="NCBI Taxonomy" id="102107"/>
    <lineage>
        <taxon>Eukaryota</taxon>
        <taxon>Viridiplantae</taxon>
        <taxon>Streptophyta</taxon>
        <taxon>Embryophyta</taxon>
        <taxon>Tracheophyta</taxon>
        <taxon>Spermatophyta</taxon>
        <taxon>Magnoliopsida</taxon>
        <taxon>eudicotyledons</taxon>
        <taxon>Gunneridae</taxon>
        <taxon>Pentapetalae</taxon>
        <taxon>rosids</taxon>
        <taxon>fabids</taxon>
        <taxon>Rosales</taxon>
        <taxon>Rosaceae</taxon>
        <taxon>Amygdaloideae</taxon>
        <taxon>Amygdaleae</taxon>
        <taxon>Prunus</taxon>
    </lineage>
</organism>
<feature type="compositionally biased region" description="Basic and acidic residues" evidence="1">
    <location>
        <begin position="172"/>
        <end position="191"/>
    </location>
</feature>
<evidence type="ECO:0000256" key="1">
    <source>
        <dbReference type="SAM" id="MobiDB-lite"/>
    </source>
</evidence>
<gene>
    <name evidence="4" type="primary">LOC107880982</name>
</gene>
<protein>
    <submittedName>
        <fullName evidence="4">Uncharacterized protein LOC107880982</fullName>
    </submittedName>
</protein>
<name>A0ABM1LP92_PRUMU</name>
<dbReference type="InterPro" id="IPR053258">
    <property type="entry name" value="Ca-permeable_cation_channel"/>
</dbReference>